<evidence type="ECO:0000313" key="4">
    <source>
        <dbReference type="Proteomes" id="UP000663866"/>
    </source>
</evidence>
<dbReference type="PROSITE" id="PS51996">
    <property type="entry name" value="TR_MART"/>
    <property type="match status" value="1"/>
</dbReference>
<accession>A0A816QXB1</accession>
<organism evidence="1 3">
    <name type="scientific">Rotaria magnacalcarata</name>
    <dbReference type="NCBI Taxonomy" id="392030"/>
    <lineage>
        <taxon>Eukaryota</taxon>
        <taxon>Metazoa</taxon>
        <taxon>Spiralia</taxon>
        <taxon>Gnathifera</taxon>
        <taxon>Rotifera</taxon>
        <taxon>Eurotatoria</taxon>
        <taxon>Bdelloidea</taxon>
        <taxon>Philodinida</taxon>
        <taxon>Philodinidae</taxon>
        <taxon>Rotaria</taxon>
    </lineage>
</organism>
<evidence type="ECO:0000313" key="1">
    <source>
        <dbReference type="EMBL" id="CAF2064292.1"/>
    </source>
</evidence>
<dbReference type="AlphaFoldDB" id="A0A816QXB1"/>
<dbReference type="Proteomes" id="UP000663856">
    <property type="component" value="Unassembled WGS sequence"/>
</dbReference>
<keyword evidence="4" id="KW-1185">Reference proteome</keyword>
<proteinExistence type="predicted"/>
<name>A0A816QXB1_9BILA</name>
<dbReference type="EMBL" id="CAJOBG010000609">
    <property type="protein sequence ID" value="CAF3836037.1"/>
    <property type="molecule type" value="Genomic_DNA"/>
</dbReference>
<comment type="caution">
    <text evidence="1">The sequence shown here is derived from an EMBL/GenBank/DDBJ whole genome shotgun (WGS) entry which is preliminary data.</text>
</comment>
<dbReference type="SUPFAM" id="SSF56399">
    <property type="entry name" value="ADP-ribosylation"/>
    <property type="match status" value="1"/>
</dbReference>
<reference evidence="1" key="1">
    <citation type="submission" date="2021-02" db="EMBL/GenBank/DDBJ databases">
        <authorList>
            <person name="Nowell W R."/>
        </authorList>
    </citation>
    <scope>NUCLEOTIDE SEQUENCE</scope>
</reference>
<evidence type="ECO:0000313" key="3">
    <source>
        <dbReference type="Proteomes" id="UP000663856"/>
    </source>
</evidence>
<dbReference type="Proteomes" id="UP000663866">
    <property type="component" value="Unassembled WGS sequence"/>
</dbReference>
<dbReference type="EMBL" id="CAJNRF010004770">
    <property type="protein sequence ID" value="CAF2064292.1"/>
    <property type="molecule type" value="Genomic_DNA"/>
</dbReference>
<evidence type="ECO:0000313" key="2">
    <source>
        <dbReference type="EMBL" id="CAF3836037.1"/>
    </source>
</evidence>
<dbReference type="Gene3D" id="3.90.176.10">
    <property type="entry name" value="Toxin ADP-ribosyltransferase, Chain A, domain 1"/>
    <property type="match status" value="1"/>
</dbReference>
<sequence>MLAQLRHVVNDVTICTEPIQCKQYLDGVKDTKAFIIISGSLGQQLVPDIHSMIQLDAIYIFCSNKERHKQWAAKWFKIQGIFTSIQLICDSLWQATHECDQGEIWMSIVPQKTLTEEMGSDKKQLDKLKSSFMYSMLFKEILLEIEKDDGKSVQDLIVYCRSNDTHESQLKQFQDEYRKKTAINWYSCQTFLCGMLNRALRLLDMETMIKMGFFIRNLYKQLHKEQSSKYTENFNAYRGQGFGKTEFRHLLDAEGGLLAFNNFLSTSKEKYVATDFVDGKMAKNPDAVGVIFIMTINPTQSSTSTTPFVMVDEHSDFSSEHEILFAMHTIFRVGKIKQTANNSRLWEVQLTITDDSDPQLAALTDCFKEEIGGEG</sequence>
<protein>
    <submittedName>
        <fullName evidence="1">Uncharacterized protein</fullName>
    </submittedName>
</protein>
<gene>
    <name evidence="2" type="ORF">OVN521_LOCUS5954</name>
    <name evidence="1" type="ORF">WKI299_LOCUS12749</name>
</gene>